<dbReference type="RefSeq" id="WP_068363529.1">
    <property type="nucleotide sequence ID" value="NZ_FOJN01000001.1"/>
</dbReference>
<dbReference type="InterPro" id="IPR011047">
    <property type="entry name" value="Quinoprotein_ADH-like_sf"/>
</dbReference>
<dbReference type="InterPro" id="IPR015943">
    <property type="entry name" value="WD40/YVTN_repeat-like_dom_sf"/>
</dbReference>
<feature type="domain" description="Pyrrolo-quinoline quinone repeat" evidence="1">
    <location>
        <begin position="276"/>
        <end position="414"/>
    </location>
</feature>
<name>A0A1I0SET4_9NOCA</name>
<dbReference type="InterPro" id="IPR002372">
    <property type="entry name" value="PQQ_rpt_dom"/>
</dbReference>
<dbReference type="PANTHER" id="PTHR34512">
    <property type="entry name" value="CELL SURFACE PROTEIN"/>
    <property type="match status" value="1"/>
</dbReference>
<dbReference type="PANTHER" id="PTHR34512:SF30">
    <property type="entry name" value="OUTER MEMBRANE PROTEIN ASSEMBLY FACTOR BAMB"/>
    <property type="match status" value="1"/>
</dbReference>
<dbReference type="Gene3D" id="2.130.10.10">
    <property type="entry name" value="YVTN repeat-like/Quinoprotein amine dehydrogenase"/>
    <property type="match status" value="2"/>
</dbReference>
<dbReference type="OrthoDB" id="6189277at2"/>
<dbReference type="SUPFAM" id="SSF50998">
    <property type="entry name" value="Quinoprotein alcohol dehydrogenase-like"/>
    <property type="match status" value="1"/>
</dbReference>
<evidence type="ECO:0000313" key="3">
    <source>
        <dbReference type="Proteomes" id="UP000182054"/>
    </source>
</evidence>
<proteinExistence type="predicted"/>
<dbReference type="Proteomes" id="UP000182054">
    <property type="component" value="Unassembled WGS sequence"/>
</dbReference>
<accession>A0A1I0SET4</accession>
<dbReference type="AlphaFoldDB" id="A0A1I0SET4"/>
<evidence type="ECO:0000259" key="1">
    <source>
        <dbReference type="Pfam" id="PF13360"/>
    </source>
</evidence>
<organism evidence="2 3">
    <name type="scientific">Rhodococcoides kroppenstedtii</name>
    <dbReference type="NCBI Taxonomy" id="293050"/>
    <lineage>
        <taxon>Bacteria</taxon>
        <taxon>Bacillati</taxon>
        <taxon>Actinomycetota</taxon>
        <taxon>Actinomycetes</taxon>
        <taxon>Mycobacteriales</taxon>
        <taxon>Nocardiaceae</taxon>
        <taxon>Rhodococcoides</taxon>
    </lineage>
</organism>
<reference evidence="2 3" key="1">
    <citation type="submission" date="2016-10" db="EMBL/GenBank/DDBJ databases">
        <authorList>
            <person name="de Groot N.N."/>
        </authorList>
    </citation>
    <scope>NUCLEOTIDE SEQUENCE [LARGE SCALE GENOMIC DNA]</scope>
    <source>
        <strain evidence="2 3">DSM 44908</strain>
    </source>
</reference>
<sequence length="440" mass="45040">MPDAYPHRTRRPVRARSVVALLAVAGVIASCGSSDGPIDIFGETGWRGGLSDAHNSASVTTDGSRDLDLEWTRPLGAEIATRPSIAPNGQITASLAASGNCPLGSFQGESGRKRFCNGLGPSGVSSTPVADTASNLYAGEDGAVVSVNPNGQTRWLTPVYGVPRTPQFLPDGNLLAITQFGQVNVLSNQSGRPEAPILDLVPTPDPLTAPDTELRAADDGLVACLGGGPACPVAAAPAVDLEASIVYVVLWREGAIAPQVVALRYTAGPEPSWSEEWSSDLLPSAVTSSPVLSPDGSRLYTTDVEGSVRAYDTADGREVWTYFVGDRAAGSVTVSPDGTLVPSGGAGSVLRAVRDTGDAPQLVWEREDLVQAGAPAVAGSTVYAVTGTDELSLTTVDLTTGETVDTDALPGAAGYSPGVVVGSDGAVVVPVGLGTLYSFR</sequence>
<gene>
    <name evidence="2" type="ORF">SAMN05444374_10149</name>
</gene>
<evidence type="ECO:0000313" key="2">
    <source>
        <dbReference type="EMBL" id="SFA38000.1"/>
    </source>
</evidence>
<dbReference type="EMBL" id="FOJN01000001">
    <property type="protein sequence ID" value="SFA38000.1"/>
    <property type="molecule type" value="Genomic_DNA"/>
</dbReference>
<dbReference type="GeneID" id="85484122"/>
<dbReference type="Pfam" id="PF13360">
    <property type="entry name" value="PQQ_2"/>
    <property type="match status" value="1"/>
</dbReference>
<dbReference type="SMART" id="SM00564">
    <property type="entry name" value="PQQ"/>
    <property type="match status" value="2"/>
</dbReference>
<protein>
    <submittedName>
        <fullName evidence="2">Outer membrane protein assembly factor BamB, contains PQQ-like beta-propeller repeat</fullName>
    </submittedName>
</protein>
<dbReference type="InterPro" id="IPR018391">
    <property type="entry name" value="PQQ_b-propeller_rpt"/>
</dbReference>